<dbReference type="CDD" id="cd00038">
    <property type="entry name" value="CAP_ED"/>
    <property type="match status" value="1"/>
</dbReference>
<keyword evidence="3" id="KW-1185">Reference proteome</keyword>
<dbReference type="InterPro" id="IPR018490">
    <property type="entry name" value="cNMP-bd_dom_sf"/>
</dbReference>
<reference evidence="2" key="1">
    <citation type="journal article" date="2023" name="IScience">
        <title>Live-bearing cockroach genome reveals convergent evolutionary mechanisms linked to viviparity in insects and beyond.</title>
        <authorList>
            <person name="Fouks B."/>
            <person name="Harrison M.C."/>
            <person name="Mikhailova A.A."/>
            <person name="Marchal E."/>
            <person name="English S."/>
            <person name="Carruthers M."/>
            <person name="Jennings E.C."/>
            <person name="Chiamaka E.L."/>
            <person name="Frigard R.A."/>
            <person name="Pippel M."/>
            <person name="Attardo G.M."/>
            <person name="Benoit J.B."/>
            <person name="Bornberg-Bauer E."/>
            <person name="Tobe S.S."/>
        </authorList>
    </citation>
    <scope>NUCLEOTIDE SEQUENCE</scope>
    <source>
        <strain evidence="2">Stay&amp;Tobe</strain>
    </source>
</reference>
<dbReference type="Proteomes" id="UP001233999">
    <property type="component" value="Unassembled WGS sequence"/>
</dbReference>
<dbReference type="PROSITE" id="PS50042">
    <property type="entry name" value="CNMP_BINDING_3"/>
    <property type="match status" value="1"/>
</dbReference>
<dbReference type="InterPro" id="IPR000595">
    <property type="entry name" value="cNMP-bd_dom"/>
</dbReference>
<evidence type="ECO:0000259" key="1">
    <source>
        <dbReference type="PROSITE" id="PS50042"/>
    </source>
</evidence>
<protein>
    <recommendedName>
        <fullName evidence="1">Cyclic nucleotide-binding domain-containing protein</fullName>
    </recommendedName>
</protein>
<organism evidence="2 3">
    <name type="scientific">Diploptera punctata</name>
    <name type="common">Pacific beetle cockroach</name>
    <dbReference type="NCBI Taxonomy" id="6984"/>
    <lineage>
        <taxon>Eukaryota</taxon>
        <taxon>Metazoa</taxon>
        <taxon>Ecdysozoa</taxon>
        <taxon>Arthropoda</taxon>
        <taxon>Hexapoda</taxon>
        <taxon>Insecta</taxon>
        <taxon>Pterygota</taxon>
        <taxon>Neoptera</taxon>
        <taxon>Polyneoptera</taxon>
        <taxon>Dictyoptera</taxon>
        <taxon>Blattodea</taxon>
        <taxon>Blaberoidea</taxon>
        <taxon>Blaberidae</taxon>
        <taxon>Diplopterinae</taxon>
        <taxon>Diploptera</taxon>
    </lineage>
</organism>
<comment type="caution">
    <text evidence="2">The sequence shown here is derived from an EMBL/GenBank/DDBJ whole genome shotgun (WGS) entry which is preliminary data.</text>
</comment>
<dbReference type="Pfam" id="PF00027">
    <property type="entry name" value="cNMP_binding"/>
    <property type="match status" value="1"/>
</dbReference>
<name>A0AAD8EQV2_DIPPU</name>
<sequence>ESVFAGTHLSFFYNFLNFSRVEFYLHGSLIYEVNDISSRLYVLIRGRVEVRSAQGNIIAILHPGSLFGNLQNNKAHDKQLISWLNQLQMFSG</sequence>
<feature type="non-terminal residue" evidence="2">
    <location>
        <position position="92"/>
    </location>
</feature>
<dbReference type="EMBL" id="JASPKZ010000467">
    <property type="protein sequence ID" value="KAJ9599830.1"/>
    <property type="molecule type" value="Genomic_DNA"/>
</dbReference>
<dbReference type="InterPro" id="IPR014710">
    <property type="entry name" value="RmlC-like_jellyroll"/>
</dbReference>
<accession>A0AAD8EQV2</accession>
<feature type="domain" description="Cyclic nucleotide-binding" evidence="1">
    <location>
        <begin position="3"/>
        <end position="70"/>
    </location>
</feature>
<reference evidence="2" key="2">
    <citation type="submission" date="2023-05" db="EMBL/GenBank/DDBJ databases">
        <authorList>
            <person name="Fouks B."/>
        </authorList>
    </citation>
    <scope>NUCLEOTIDE SEQUENCE</scope>
    <source>
        <strain evidence="2">Stay&amp;Tobe</strain>
        <tissue evidence="2">Testes</tissue>
    </source>
</reference>
<gene>
    <name evidence="2" type="ORF">L9F63_009870</name>
</gene>
<evidence type="ECO:0000313" key="2">
    <source>
        <dbReference type="EMBL" id="KAJ9599830.1"/>
    </source>
</evidence>
<dbReference type="SUPFAM" id="SSF51206">
    <property type="entry name" value="cAMP-binding domain-like"/>
    <property type="match status" value="1"/>
</dbReference>
<dbReference type="Gene3D" id="2.60.120.10">
    <property type="entry name" value="Jelly Rolls"/>
    <property type="match status" value="1"/>
</dbReference>
<proteinExistence type="predicted"/>
<dbReference type="AlphaFoldDB" id="A0AAD8EQV2"/>
<evidence type="ECO:0000313" key="3">
    <source>
        <dbReference type="Proteomes" id="UP001233999"/>
    </source>
</evidence>